<protein>
    <submittedName>
        <fullName evidence="1">(Mediterranean fruit fly) hypothetical protein</fullName>
    </submittedName>
</protein>
<accession>A0A811V6U0</accession>
<organism evidence="1 2">
    <name type="scientific">Ceratitis capitata</name>
    <name type="common">Mediterranean fruit fly</name>
    <name type="synonym">Tephritis capitata</name>
    <dbReference type="NCBI Taxonomy" id="7213"/>
    <lineage>
        <taxon>Eukaryota</taxon>
        <taxon>Metazoa</taxon>
        <taxon>Ecdysozoa</taxon>
        <taxon>Arthropoda</taxon>
        <taxon>Hexapoda</taxon>
        <taxon>Insecta</taxon>
        <taxon>Pterygota</taxon>
        <taxon>Neoptera</taxon>
        <taxon>Endopterygota</taxon>
        <taxon>Diptera</taxon>
        <taxon>Brachycera</taxon>
        <taxon>Muscomorpha</taxon>
        <taxon>Tephritoidea</taxon>
        <taxon>Tephritidae</taxon>
        <taxon>Ceratitis</taxon>
        <taxon>Ceratitis</taxon>
    </lineage>
</organism>
<evidence type="ECO:0000313" key="1">
    <source>
        <dbReference type="EMBL" id="CAD7005557.1"/>
    </source>
</evidence>
<dbReference type="Proteomes" id="UP000606786">
    <property type="component" value="Unassembled WGS sequence"/>
</dbReference>
<evidence type="ECO:0000313" key="2">
    <source>
        <dbReference type="Proteomes" id="UP000606786"/>
    </source>
</evidence>
<dbReference type="EMBL" id="CAJHJT010000034">
    <property type="protein sequence ID" value="CAD7005557.1"/>
    <property type="molecule type" value="Genomic_DNA"/>
</dbReference>
<comment type="caution">
    <text evidence="1">The sequence shown here is derived from an EMBL/GenBank/DDBJ whole genome shotgun (WGS) entry which is preliminary data.</text>
</comment>
<name>A0A811V6U0_CERCA</name>
<dbReference type="AlphaFoldDB" id="A0A811V6U0"/>
<proteinExistence type="predicted"/>
<keyword evidence="2" id="KW-1185">Reference proteome</keyword>
<sequence>MNCGCNCGSDIGAVPEEWSRGAAPTCDNNPIRLSNGNEFFLAARSYSPFMATVASGCSRCSLNSALSCHTAWLAVNCRQPRWPRAALPK</sequence>
<gene>
    <name evidence="1" type="ORF">CCAP1982_LOCUS13917</name>
</gene>
<reference evidence="1" key="1">
    <citation type="submission" date="2020-11" db="EMBL/GenBank/DDBJ databases">
        <authorList>
            <person name="Whitehead M."/>
        </authorList>
    </citation>
    <scope>NUCLEOTIDE SEQUENCE</scope>
    <source>
        <strain evidence="1">EGII</strain>
    </source>
</reference>